<dbReference type="PROSITE" id="PS50932">
    <property type="entry name" value="HTH_LACI_2"/>
    <property type="match status" value="1"/>
</dbReference>
<dbReference type="InterPro" id="IPR010982">
    <property type="entry name" value="Lambda_DNA-bd_dom_sf"/>
</dbReference>
<dbReference type="AlphaFoldDB" id="A0A9D2L7P2"/>
<keyword evidence="1" id="KW-0805">Transcription regulation</keyword>
<keyword evidence="2" id="KW-0238">DNA-binding</keyword>
<accession>A0A9D2L7P2</accession>
<dbReference type="GO" id="GO:0000976">
    <property type="term" value="F:transcription cis-regulatory region binding"/>
    <property type="evidence" value="ECO:0007669"/>
    <property type="project" value="TreeGrafter"/>
</dbReference>
<dbReference type="InterPro" id="IPR001761">
    <property type="entry name" value="Peripla_BP/Lac1_sug-bd_dom"/>
</dbReference>
<reference evidence="5" key="1">
    <citation type="journal article" date="2021" name="PeerJ">
        <title>Extensive microbial diversity within the chicken gut microbiome revealed by metagenomics and culture.</title>
        <authorList>
            <person name="Gilroy R."/>
            <person name="Ravi A."/>
            <person name="Getino M."/>
            <person name="Pursley I."/>
            <person name="Horton D.L."/>
            <person name="Alikhan N.F."/>
            <person name="Baker D."/>
            <person name="Gharbi K."/>
            <person name="Hall N."/>
            <person name="Watson M."/>
            <person name="Adriaenssens E.M."/>
            <person name="Foster-Nyarko E."/>
            <person name="Jarju S."/>
            <person name="Secka A."/>
            <person name="Antonio M."/>
            <person name="Oren A."/>
            <person name="Chaudhuri R.R."/>
            <person name="La Ragione R."/>
            <person name="Hildebrand F."/>
            <person name="Pallen M.J."/>
        </authorList>
    </citation>
    <scope>NUCLEOTIDE SEQUENCE</scope>
    <source>
        <strain evidence="5">CHK188-4685</strain>
    </source>
</reference>
<evidence type="ECO:0000256" key="1">
    <source>
        <dbReference type="ARBA" id="ARBA00023015"/>
    </source>
</evidence>
<keyword evidence="3" id="KW-0804">Transcription</keyword>
<dbReference type="SUPFAM" id="SSF53822">
    <property type="entry name" value="Periplasmic binding protein-like I"/>
    <property type="match status" value="1"/>
</dbReference>
<name>A0A9D2L7P2_9FIRM</name>
<dbReference type="SUPFAM" id="SSF47413">
    <property type="entry name" value="lambda repressor-like DNA-binding domains"/>
    <property type="match status" value="1"/>
</dbReference>
<evidence type="ECO:0000256" key="3">
    <source>
        <dbReference type="ARBA" id="ARBA00023163"/>
    </source>
</evidence>
<evidence type="ECO:0000256" key="2">
    <source>
        <dbReference type="ARBA" id="ARBA00023125"/>
    </source>
</evidence>
<dbReference type="Pfam" id="PF00356">
    <property type="entry name" value="LacI"/>
    <property type="match status" value="1"/>
</dbReference>
<feature type="domain" description="HTH lacI-type" evidence="4">
    <location>
        <begin position="6"/>
        <end position="57"/>
    </location>
</feature>
<reference evidence="5" key="2">
    <citation type="submission" date="2021-04" db="EMBL/GenBank/DDBJ databases">
        <authorList>
            <person name="Gilroy R."/>
        </authorList>
    </citation>
    <scope>NUCLEOTIDE SEQUENCE</scope>
    <source>
        <strain evidence="5">CHK188-4685</strain>
    </source>
</reference>
<dbReference type="GO" id="GO:0003700">
    <property type="term" value="F:DNA-binding transcription factor activity"/>
    <property type="evidence" value="ECO:0007669"/>
    <property type="project" value="TreeGrafter"/>
</dbReference>
<dbReference type="PANTHER" id="PTHR30146">
    <property type="entry name" value="LACI-RELATED TRANSCRIPTIONAL REPRESSOR"/>
    <property type="match status" value="1"/>
</dbReference>
<dbReference type="Proteomes" id="UP000886804">
    <property type="component" value="Unassembled WGS sequence"/>
</dbReference>
<dbReference type="PANTHER" id="PTHR30146:SF109">
    <property type="entry name" value="HTH-TYPE TRANSCRIPTIONAL REGULATOR GALS"/>
    <property type="match status" value="1"/>
</dbReference>
<sequence>MAGNVREIAAKANVSIATVSRVLHQAENVKAETREKVEKAMREMGLSPEDLVRSAKRDGRTVGVLIPDLTNSFFIDVIQGIEERAEQMGIKVIICHTKDSDRTEIQYLRLMKELQVAGIIITPVSDDDDNINNEYLNLLSNMKIPVVLVDRDVKYTRHAGVFVDNEYGAFEATKLLLENGHRNIALIAGPLNTVPGRGRRKGYQDAFKFMNTPIREELIFNGDFSITSGKLITRHILNDYPEVTAIFSCNNHMTLGCISELVGAGVKIPNDMALVGFDDLPIVNMFHYKLTVVDRPSREMGYQAMKLMSKFLKGGKSGIEQRIILTPKLIVRGSEQLCSK</sequence>
<dbReference type="PROSITE" id="PS00356">
    <property type="entry name" value="HTH_LACI_1"/>
    <property type="match status" value="1"/>
</dbReference>
<dbReference type="InterPro" id="IPR028082">
    <property type="entry name" value="Peripla_BP_I"/>
</dbReference>
<comment type="caution">
    <text evidence="5">The sequence shown here is derived from an EMBL/GenBank/DDBJ whole genome shotgun (WGS) entry which is preliminary data.</text>
</comment>
<evidence type="ECO:0000313" key="5">
    <source>
        <dbReference type="EMBL" id="HJB07528.1"/>
    </source>
</evidence>
<evidence type="ECO:0000259" key="4">
    <source>
        <dbReference type="PROSITE" id="PS50932"/>
    </source>
</evidence>
<dbReference type="Gene3D" id="3.40.50.2300">
    <property type="match status" value="2"/>
</dbReference>
<dbReference type="Pfam" id="PF00532">
    <property type="entry name" value="Peripla_BP_1"/>
    <property type="match status" value="1"/>
</dbReference>
<dbReference type="SMART" id="SM00354">
    <property type="entry name" value="HTH_LACI"/>
    <property type="match status" value="1"/>
</dbReference>
<protein>
    <submittedName>
        <fullName evidence="5">LacI family transcriptional regulator</fullName>
    </submittedName>
</protein>
<dbReference type="EMBL" id="DWYS01000081">
    <property type="protein sequence ID" value="HJB07528.1"/>
    <property type="molecule type" value="Genomic_DNA"/>
</dbReference>
<organism evidence="5 6">
    <name type="scientific">Candidatus Enterocloster faecavium</name>
    <dbReference type="NCBI Taxonomy" id="2838560"/>
    <lineage>
        <taxon>Bacteria</taxon>
        <taxon>Bacillati</taxon>
        <taxon>Bacillota</taxon>
        <taxon>Clostridia</taxon>
        <taxon>Lachnospirales</taxon>
        <taxon>Lachnospiraceae</taxon>
        <taxon>Enterocloster</taxon>
    </lineage>
</organism>
<dbReference type="CDD" id="cd01392">
    <property type="entry name" value="HTH_LacI"/>
    <property type="match status" value="1"/>
</dbReference>
<gene>
    <name evidence="5" type="ORF">H9716_06620</name>
</gene>
<proteinExistence type="predicted"/>
<dbReference type="InterPro" id="IPR000843">
    <property type="entry name" value="HTH_LacI"/>
</dbReference>
<evidence type="ECO:0000313" key="6">
    <source>
        <dbReference type="Proteomes" id="UP000886804"/>
    </source>
</evidence>
<dbReference type="CDD" id="cd06267">
    <property type="entry name" value="PBP1_LacI_sugar_binding-like"/>
    <property type="match status" value="1"/>
</dbReference>
<dbReference type="Gene3D" id="1.10.260.40">
    <property type="entry name" value="lambda repressor-like DNA-binding domains"/>
    <property type="match status" value="1"/>
</dbReference>